<dbReference type="Proteomes" id="UP001221217">
    <property type="component" value="Unassembled WGS sequence"/>
</dbReference>
<feature type="domain" description="HpaB/PvcC/4-BUDH C-terminal" evidence="5">
    <location>
        <begin position="287"/>
        <end position="483"/>
    </location>
</feature>
<dbReference type="Gene3D" id="1.10.3140.10">
    <property type="entry name" value="4-hydroxybutyryl-coa dehydratase, domain 1"/>
    <property type="match status" value="1"/>
</dbReference>
<gene>
    <name evidence="7" type="ORF">PQJ61_01490</name>
</gene>
<evidence type="ECO:0000256" key="2">
    <source>
        <dbReference type="ARBA" id="ARBA00022827"/>
    </source>
</evidence>
<evidence type="ECO:0000259" key="6">
    <source>
        <dbReference type="Pfam" id="PF11794"/>
    </source>
</evidence>
<dbReference type="PIRSF" id="PIRSF000331">
    <property type="entry name" value="HpaA_HpaB"/>
    <property type="match status" value="1"/>
</dbReference>
<sequence>MALMTGKEYRESLRNRRPLNVYMAGEKLENPYDHPIIAASINSIALTYELAEEGSDYRDDLTEISSLTGNRINRFCHIHRSPEELYKKVGMQRLLGQKCGTCFQRCVGMDAFNATFSTTYEMDEKYGTSYHERFKKYMLEVEEGDLVVDGCMTDPKGDRSKRPHQCPDPDVYVHVVERRPDGIVISGAKTHQTGCINSHHALIMPTVTMTEEDKDFAVTCIVESDDPGITYIYGRQSCDTRLMEDPDGDNMDAGSPNFGGQEALMVFDNVFVPTERVFMDGEWDFSGMLVERFAGYHRSSYACKTGVGDVAIGAAQLIAEYNGAARASHIKDKIVEMNHLNETIWSSSVACCWLGKETKSGNYLIDLLLANVCKQNVTRFPYEIARLLQDIAGGLMVTAPHAKDLENPETAELVKKFLGGAEGVDTKDRLKLLRLIENLTMGRAAVGYLTESMHGAGSPQAQRIMIARQADVQRKKEYAKALANIKS</sequence>
<feature type="domain" description="HpaB/PvcC/4-BUDH N-terminal" evidence="6">
    <location>
        <begin position="5"/>
        <end position="279"/>
    </location>
</feature>
<evidence type="ECO:0000256" key="3">
    <source>
        <dbReference type="ARBA" id="ARBA00023002"/>
    </source>
</evidence>
<dbReference type="AlphaFoldDB" id="A0AAJ1IA21"/>
<dbReference type="InterPro" id="IPR024674">
    <property type="entry name" value="HpaB/PvcC/4-BUDH_N"/>
</dbReference>
<dbReference type="PANTHER" id="PTHR36117:SF3">
    <property type="entry name" value="4-HYDROXYPHENYLACETATE 3-MONOOXYGENASE-RELATED"/>
    <property type="match status" value="1"/>
</dbReference>
<dbReference type="GO" id="GO:0016627">
    <property type="term" value="F:oxidoreductase activity, acting on the CH-CH group of donors"/>
    <property type="evidence" value="ECO:0007669"/>
    <property type="project" value="InterPro"/>
</dbReference>
<evidence type="ECO:0000313" key="7">
    <source>
        <dbReference type="EMBL" id="MDC7225418.1"/>
    </source>
</evidence>
<comment type="caution">
    <text evidence="7">The sequence shown here is derived from an EMBL/GenBank/DDBJ whole genome shotgun (WGS) entry which is preliminary data.</text>
</comment>
<dbReference type="Pfam" id="PF11794">
    <property type="entry name" value="HpaB_N"/>
    <property type="match status" value="1"/>
</dbReference>
<evidence type="ECO:0000256" key="1">
    <source>
        <dbReference type="ARBA" id="ARBA00022630"/>
    </source>
</evidence>
<proteinExistence type="predicted"/>
<dbReference type="PANTHER" id="PTHR36117">
    <property type="entry name" value="4-HYDROXYPHENYLACETATE 3-MONOOXYGENASE-RELATED"/>
    <property type="match status" value="1"/>
</dbReference>
<reference evidence="7 8" key="1">
    <citation type="submission" date="2022-12" db="EMBL/GenBank/DDBJ databases">
        <title>Metagenome assembled genome from gulf of manar.</title>
        <authorList>
            <person name="Kohli P."/>
            <person name="Pk S."/>
            <person name="Venkata Ramana C."/>
            <person name="Sasikala C."/>
        </authorList>
    </citation>
    <scope>NUCLEOTIDE SEQUENCE [LARGE SCALE GENOMIC DNA]</scope>
    <source>
        <strain evidence="7">JB008</strain>
    </source>
</reference>
<accession>A0AAJ1IA21</accession>
<dbReference type="SUPFAM" id="SSF47203">
    <property type="entry name" value="Acyl-CoA dehydrogenase C-terminal domain-like"/>
    <property type="match status" value="1"/>
</dbReference>
<dbReference type="Pfam" id="PF03241">
    <property type="entry name" value="HpaB"/>
    <property type="match status" value="1"/>
</dbReference>
<name>A0AAJ1IA21_9SPIO</name>
<dbReference type="InterPro" id="IPR004925">
    <property type="entry name" value="HpaB/PvcC/4-BUDH"/>
</dbReference>
<dbReference type="EMBL" id="JAQQAL010000006">
    <property type="protein sequence ID" value="MDC7225418.1"/>
    <property type="molecule type" value="Genomic_DNA"/>
</dbReference>
<dbReference type="Gene3D" id="1.20.140.10">
    <property type="entry name" value="Butyryl-CoA Dehydrogenase, subunit A, domain 3"/>
    <property type="match status" value="1"/>
</dbReference>
<dbReference type="SUPFAM" id="SSF56645">
    <property type="entry name" value="Acyl-CoA dehydrogenase NM domain-like"/>
    <property type="match status" value="1"/>
</dbReference>
<keyword evidence="1" id="KW-0285">Flavoprotein</keyword>
<dbReference type="InterPro" id="IPR024719">
    <property type="entry name" value="HpaB/PvcC/4-BUDH_C"/>
</dbReference>
<keyword evidence="3" id="KW-0560">Oxidoreductase</keyword>
<evidence type="ECO:0000256" key="4">
    <source>
        <dbReference type="PIRSR" id="PIRSR000331-2"/>
    </source>
</evidence>
<organism evidence="7 8">
    <name type="scientific">Candidatus Thalassospirochaeta sargassi</name>
    <dbReference type="NCBI Taxonomy" id="3119039"/>
    <lineage>
        <taxon>Bacteria</taxon>
        <taxon>Pseudomonadati</taxon>
        <taxon>Spirochaetota</taxon>
        <taxon>Spirochaetia</taxon>
        <taxon>Spirochaetales</taxon>
        <taxon>Spirochaetaceae</taxon>
        <taxon>Candidatus Thalassospirochaeta</taxon>
    </lineage>
</organism>
<protein>
    <submittedName>
        <fullName evidence="7">4-hydroxyphenylacetate 3-hydroxylase N-terminal domain-containing protein</fullName>
    </submittedName>
</protein>
<keyword evidence="2 4" id="KW-0274">FAD</keyword>
<dbReference type="InterPro" id="IPR036250">
    <property type="entry name" value="AcylCo_DH-like_C"/>
</dbReference>
<dbReference type="InterPro" id="IPR009100">
    <property type="entry name" value="AcylCoA_DH/oxidase_NM_dom_sf"/>
</dbReference>
<dbReference type="InterPro" id="IPR046373">
    <property type="entry name" value="Acyl-CoA_Oxase/DH_mid-dom_sf"/>
</dbReference>
<evidence type="ECO:0000313" key="8">
    <source>
        <dbReference type="Proteomes" id="UP001221217"/>
    </source>
</evidence>
<feature type="binding site" evidence="4">
    <location>
        <position position="193"/>
    </location>
    <ligand>
        <name>FAD</name>
        <dbReference type="ChEBI" id="CHEBI:57692"/>
    </ligand>
</feature>
<dbReference type="Gene3D" id="2.40.110.10">
    <property type="entry name" value="Butyryl-CoA Dehydrogenase, subunit A, domain 2"/>
    <property type="match status" value="1"/>
</dbReference>
<evidence type="ECO:0000259" key="5">
    <source>
        <dbReference type="Pfam" id="PF03241"/>
    </source>
</evidence>